<keyword evidence="6" id="KW-0539">Nucleus</keyword>
<dbReference type="InterPro" id="IPR020993">
    <property type="entry name" value="Centromere_CenpK"/>
</dbReference>
<keyword evidence="5 8" id="KW-0175">Coiled coil</keyword>
<keyword evidence="10" id="KW-1185">Reference proteome</keyword>
<keyword evidence="7" id="KW-0137">Centromere</keyword>
<dbReference type="PANTHER" id="PTHR14401:SF6">
    <property type="entry name" value="CENTROMERE PROTEIN K"/>
    <property type="match status" value="1"/>
</dbReference>
<evidence type="ECO:0000256" key="8">
    <source>
        <dbReference type="SAM" id="Coils"/>
    </source>
</evidence>
<evidence type="ECO:0000313" key="10">
    <source>
        <dbReference type="Proteomes" id="UP000002668"/>
    </source>
</evidence>
<evidence type="ECO:0000256" key="4">
    <source>
        <dbReference type="ARBA" id="ARBA00022454"/>
    </source>
</evidence>
<evidence type="ECO:0008006" key="11">
    <source>
        <dbReference type="Google" id="ProtNLM"/>
    </source>
</evidence>
<sequence length="355" mass="39545">MAQRQSESISYIREYATVSRDMSNGQMDLDASDTEARLDQTVKELQESVQEQQAALERLRNQSGIDVETTACASQDPLQKLQQLLAVKDAYQRLRPTATCLPTCSSLLPALLALRSLQQNVQGIKEAISATQVQLSKAEIALRGEEANLHDANLLTQTMETRIERLQAHYENRSQKTPAQLARELIAAKRAQKDRYDADTARFGEAMNDFINDYLSSMLAAEELGGPVVGDMLDVQEDTLAAGFTKKGKARSSKRTVSDRTRQRRIDQIWGEKAATVVEDDETPPTEAEAADAEMRQLISSLFAVLRGPGGGKAYFLLERDSAASRFLVRARIAQFHPKDAKRLRLIDFGRDLED</sequence>
<dbReference type="GeneID" id="13286607"/>
<dbReference type="Proteomes" id="UP000002668">
    <property type="component" value="Genome"/>
</dbReference>
<comment type="subcellular location">
    <subcellularLocation>
        <location evidence="2">Chromosome</location>
        <location evidence="2">Centromere</location>
    </subcellularLocation>
    <subcellularLocation>
        <location evidence="1">Nucleus</location>
    </subcellularLocation>
</comment>
<dbReference type="eggNOG" id="ENOG502RXW1">
    <property type="taxonomic scope" value="Eukaryota"/>
</dbReference>
<reference evidence="10" key="1">
    <citation type="journal article" date="2011" name="Nat. Commun.">
        <title>Effector diversification within compartments of the Leptosphaeria maculans genome affected by Repeat-Induced Point mutations.</title>
        <authorList>
            <person name="Rouxel T."/>
            <person name="Grandaubert J."/>
            <person name="Hane J.K."/>
            <person name="Hoede C."/>
            <person name="van de Wouw A.P."/>
            <person name="Couloux A."/>
            <person name="Dominguez V."/>
            <person name="Anthouard V."/>
            <person name="Bally P."/>
            <person name="Bourras S."/>
            <person name="Cozijnsen A.J."/>
            <person name="Ciuffetti L.M."/>
            <person name="Degrave A."/>
            <person name="Dilmaghani A."/>
            <person name="Duret L."/>
            <person name="Fudal I."/>
            <person name="Goodwin S.B."/>
            <person name="Gout L."/>
            <person name="Glaser N."/>
            <person name="Linglin J."/>
            <person name="Kema G.H.J."/>
            <person name="Lapalu N."/>
            <person name="Lawrence C.B."/>
            <person name="May K."/>
            <person name="Meyer M."/>
            <person name="Ollivier B."/>
            <person name="Poulain J."/>
            <person name="Schoch C.L."/>
            <person name="Simon A."/>
            <person name="Spatafora J.W."/>
            <person name="Stachowiak A."/>
            <person name="Turgeon B.G."/>
            <person name="Tyler B.M."/>
            <person name="Vincent D."/>
            <person name="Weissenbach J."/>
            <person name="Amselem J."/>
            <person name="Quesneville H."/>
            <person name="Oliver R.P."/>
            <person name="Wincker P."/>
            <person name="Balesdent M.-H."/>
            <person name="Howlett B.J."/>
        </authorList>
    </citation>
    <scope>NUCLEOTIDE SEQUENCE [LARGE SCALE GENOMIC DNA]</scope>
    <source>
        <strain evidence="10">JN3 / isolate v23.1.3 / race Av1-4-5-6-7-8</strain>
    </source>
</reference>
<dbReference type="GO" id="GO:0000070">
    <property type="term" value="P:mitotic sister chromatid segregation"/>
    <property type="evidence" value="ECO:0007669"/>
    <property type="project" value="TreeGrafter"/>
</dbReference>
<dbReference type="VEuPathDB" id="FungiDB:LEMA_P094770.1"/>
<protein>
    <recommendedName>
        <fullName evidence="11">Centromere protein Cenp-K</fullName>
    </recommendedName>
</protein>
<dbReference type="GO" id="GO:0000775">
    <property type="term" value="C:chromosome, centromeric region"/>
    <property type="evidence" value="ECO:0007669"/>
    <property type="project" value="UniProtKB-SubCell"/>
</dbReference>
<gene>
    <name evidence="9" type="ORF">LEMA_P094770.1</name>
</gene>
<evidence type="ECO:0000256" key="2">
    <source>
        <dbReference type="ARBA" id="ARBA00004584"/>
    </source>
</evidence>
<dbReference type="InParanoid" id="E5A355"/>
<dbReference type="PANTHER" id="PTHR14401">
    <property type="entry name" value="CENTROMERE PROTEIN K"/>
    <property type="match status" value="1"/>
</dbReference>
<evidence type="ECO:0000313" key="9">
    <source>
        <dbReference type="EMBL" id="CBX98068.1"/>
    </source>
</evidence>
<keyword evidence="4" id="KW-0158">Chromosome</keyword>
<dbReference type="HOGENOM" id="CLU_048926_0_0_1"/>
<evidence type="ECO:0000256" key="5">
    <source>
        <dbReference type="ARBA" id="ARBA00023054"/>
    </source>
</evidence>
<dbReference type="AlphaFoldDB" id="E5A355"/>
<dbReference type="GO" id="GO:0005634">
    <property type="term" value="C:nucleus"/>
    <property type="evidence" value="ECO:0007669"/>
    <property type="project" value="UniProtKB-SubCell"/>
</dbReference>
<dbReference type="EMBL" id="FP929133">
    <property type="protein sequence ID" value="CBX98068.1"/>
    <property type="molecule type" value="Genomic_DNA"/>
</dbReference>
<accession>E5A355</accession>
<dbReference type="OrthoDB" id="9445768at2759"/>
<evidence type="ECO:0000256" key="7">
    <source>
        <dbReference type="ARBA" id="ARBA00023328"/>
    </source>
</evidence>
<dbReference type="OMA" id="IAQFHPK"/>
<dbReference type="RefSeq" id="XP_003841547.1">
    <property type="nucleotide sequence ID" value="XM_003841499.1"/>
</dbReference>
<organism evidence="10">
    <name type="scientific">Leptosphaeria maculans (strain JN3 / isolate v23.1.3 / race Av1-4-5-6-7-8)</name>
    <name type="common">Blackleg fungus</name>
    <name type="synonym">Phoma lingam</name>
    <dbReference type="NCBI Taxonomy" id="985895"/>
    <lineage>
        <taxon>Eukaryota</taxon>
        <taxon>Fungi</taxon>
        <taxon>Dikarya</taxon>
        <taxon>Ascomycota</taxon>
        <taxon>Pezizomycotina</taxon>
        <taxon>Dothideomycetes</taxon>
        <taxon>Pleosporomycetidae</taxon>
        <taxon>Pleosporales</taxon>
        <taxon>Pleosporineae</taxon>
        <taxon>Leptosphaeriaceae</taxon>
        <taxon>Plenodomus</taxon>
        <taxon>Plenodomus lingam/Leptosphaeria maculans species complex</taxon>
    </lineage>
</organism>
<evidence type="ECO:0000256" key="6">
    <source>
        <dbReference type="ARBA" id="ARBA00023242"/>
    </source>
</evidence>
<evidence type="ECO:0000256" key="1">
    <source>
        <dbReference type="ARBA" id="ARBA00004123"/>
    </source>
</evidence>
<dbReference type="GO" id="GO:0051382">
    <property type="term" value="P:kinetochore assembly"/>
    <property type="evidence" value="ECO:0007669"/>
    <property type="project" value="InterPro"/>
</dbReference>
<name>E5A355_LEPMJ</name>
<proteinExistence type="inferred from homology"/>
<comment type="similarity">
    <text evidence="3">Belongs to the CENP-K/MCM22 family.</text>
</comment>
<feature type="coiled-coil region" evidence="8">
    <location>
        <begin position="31"/>
        <end position="62"/>
    </location>
</feature>
<evidence type="ECO:0000256" key="3">
    <source>
        <dbReference type="ARBA" id="ARBA00005795"/>
    </source>
</evidence>